<feature type="transmembrane region" description="Helical" evidence="2">
    <location>
        <begin position="49"/>
        <end position="69"/>
    </location>
</feature>
<proteinExistence type="predicted"/>
<comment type="caution">
    <text evidence="4">The sequence shown here is derived from an EMBL/GenBank/DDBJ whole genome shotgun (WGS) entry which is preliminary data.</text>
</comment>
<accession>A0AAD7IF52</accession>
<keyword evidence="2" id="KW-0472">Membrane</keyword>
<sequence>MRRTSVVGIYVVILLAVVQMSAGIAQTVLSYRVRSFAKLNETMPITTLQTAASLACDIVITVYLCVFLAQNKKGLPRTEYVSRGMLTALCSGCTMILFIVSPDTFWFFLSLAPNSKCYTNSMIATLNVRDHVRNKALNNRLGGWNTVEMGEVHTNDRHSGTPAISTVGFVRTPEDNNSPVDKTAGFPSSESVAG</sequence>
<organism evidence="4 5">
    <name type="scientific">Mycena metata</name>
    <dbReference type="NCBI Taxonomy" id="1033252"/>
    <lineage>
        <taxon>Eukaryota</taxon>
        <taxon>Fungi</taxon>
        <taxon>Dikarya</taxon>
        <taxon>Basidiomycota</taxon>
        <taxon>Agaricomycotina</taxon>
        <taxon>Agaricomycetes</taxon>
        <taxon>Agaricomycetidae</taxon>
        <taxon>Agaricales</taxon>
        <taxon>Marasmiineae</taxon>
        <taxon>Mycenaceae</taxon>
        <taxon>Mycena</taxon>
    </lineage>
</organism>
<evidence type="ECO:0000256" key="1">
    <source>
        <dbReference type="SAM" id="MobiDB-lite"/>
    </source>
</evidence>
<gene>
    <name evidence="4" type="ORF">B0H16DRAFT_1757807</name>
</gene>
<evidence type="ECO:0000313" key="5">
    <source>
        <dbReference type="Proteomes" id="UP001215598"/>
    </source>
</evidence>
<reference evidence="4" key="1">
    <citation type="submission" date="2023-03" db="EMBL/GenBank/DDBJ databases">
        <title>Massive genome expansion in bonnet fungi (Mycena s.s.) driven by repeated elements and novel gene families across ecological guilds.</title>
        <authorList>
            <consortium name="Lawrence Berkeley National Laboratory"/>
            <person name="Harder C.B."/>
            <person name="Miyauchi S."/>
            <person name="Viragh M."/>
            <person name="Kuo A."/>
            <person name="Thoen E."/>
            <person name="Andreopoulos B."/>
            <person name="Lu D."/>
            <person name="Skrede I."/>
            <person name="Drula E."/>
            <person name="Henrissat B."/>
            <person name="Morin E."/>
            <person name="Kohler A."/>
            <person name="Barry K."/>
            <person name="LaButti K."/>
            <person name="Morin E."/>
            <person name="Salamov A."/>
            <person name="Lipzen A."/>
            <person name="Mereny Z."/>
            <person name="Hegedus B."/>
            <person name="Baldrian P."/>
            <person name="Stursova M."/>
            <person name="Weitz H."/>
            <person name="Taylor A."/>
            <person name="Grigoriev I.V."/>
            <person name="Nagy L.G."/>
            <person name="Martin F."/>
            <person name="Kauserud H."/>
        </authorList>
    </citation>
    <scope>NUCLEOTIDE SEQUENCE</scope>
    <source>
        <strain evidence="4">CBHHK182m</strain>
    </source>
</reference>
<protein>
    <recommendedName>
        <fullName evidence="3">DUF6534 domain-containing protein</fullName>
    </recommendedName>
</protein>
<name>A0AAD7IF52_9AGAR</name>
<keyword evidence="2" id="KW-0812">Transmembrane</keyword>
<feature type="region of interest" description="Disordered" evidence="1">
    <location>
        <begin position="171"/>
        <end position="194"/>
    </location>
</feature>
<dbReference type="Pfam" id="PF20152">
    <property type="entry name" value="DUF6534"/>
    <property type="match status" value="1"/>
</dbReference>
<evidence type="ECO:0000313" key="4">
    <source>
        <dbReference type="EMBL" id="KAJ7740586.1"/>
    </source>
</evidence>
<evidence type="ECO:0000259" key="3">
    <source>
        <dbReference type="Pfam" id="PF20152"/>
    </source>
</evidence>
<feature type="compositionally biased region" description="Polar residues" evidence="1">
    <location>
        <begin position="175"/>
        <end position="194"/>
    </location>
</feature>
<dbReference type="EMBL" id="JARKIB010000102">
    <property type="protein sequence ID" value="KAJ7740586.1"/>
    <property type="molecule type" value="Genomic_DNA"/>
</dbReference>
<keyword evidence="5" id="KW-1185">Reference proteome</keyword>
<dbReference type="AlphaFoldDB" id="A0AAD7IF52"/>
<feature type="transmembrane region" description="Helical" evidence="2">
    <location>
        <begin position="89"/>
        <end position="109"/>
    </location>
</feature>
<keyword evidence="2" id="KW-1133">Transmembrane helix</keyword>
<dbReference type="InterPro" id="IPR045339">
    <property type="entry name" value="DUF6534"/>
</dbReference>
<feature type="domain" description="DUF6534" evidence="3">
    <location>
        <begin position="53"/>
        <end position="131"/>
    </location>
</feature>
<evidence type="ECO:0000256" key="2">
    <source>
        <dbReference type="SAM" id="Phobius"/>
    </source>
</evidence>
<dbReference type="Proteomes" id="UP001215598">
    <property type="component" value="Unassembled WGS sequence"/>
</dbReference>